<dbReference type="AlphaFoldDB" id="A0A164XKB2"/>
<dbReference type="Proteomes" id="UP000076858">
    <property type="component" value="Unassembled WGS sequence"/>
</dbReference>
<organism evidence="1 2">
    <name type="scientific">Daphnia magna</name>
    <dbReference type="NCBI Taxonomy" id="35525"/>
    <lineage>
        <taxon>Eukaryota</taxon>
        <taxon>Metazoa</taxon>
        <taxon>Ecdysozoa</taxon>
        <taxon>Arthropoda</taxon>
        <taxon>Crustacea</taxon>
        <taxon>Branchiopoda</taxon>
        <taxon>Diplostraca</taxon>
        <taxon>Cladocera</taxon>
        <taxon>Anomopoda</taxon>
        <taxon>Daphniidae</taxon>
        <taxon>Daphnia</taxon>
    </lineage>
</organism>
<name>A0A164XKB2_9CRUS</name>
<gene>
    <name evidence="1" type="ORF">APZ42_020305</name>
</gene>
<evidence type="ECO:0000313" key="2">
    <source>
        <dbReference type="Proteomes" id="UP000076858"/>
    </source>
</evidence>
<sequence>MYTQHYFEHYDQQDFKEKPHTTFGVTHNHAPDHGNQGRVSIYKNAKSACVVEKFKAPGRIIMEEIKKTTDIAGRDMPDIDNATRRLRMIHFLIFERSFSHQVSSKEQSMLD</sequence>
<dbReference type="EMBL" id="LRGB01000966">
    <property type="protein sequence ID" value="KZS14325.1"/>
    <property type="molecule type" value="Genomic_DNA"/>
</dbReference>
<protein>
    <submittedName>
        <fullName evidence="1">Uncharacterized protein</fullName>
    </submittedName>
</protein>
<dbReference type="OrthoDB" id="6380094at2759"/>
<comment type="caution">
    <text evidence="1">The sequence shown here is derived from an EMBL/GenBank/DDBJ whole genome shotgun (WGS) entry which is preliminary data.</text>
</comment>
<keyword evidence="2" id="KW-1185">Reference proteome</keyword>
<proteinExistence type="predicted"/>
<accession>A0A164XKB2</accession>
<evidence type="ECO:0000313" key="1">
    <source>
        <dbReference type="EMBL" id="KZS14325.1"/>
    </source>
</evidence>
<reference evidence="1 2" key="1">
    <citation type="submission" date="2016-03" db="EMBL/GenBank/DDBJ databases">
        <title>EvidentialGene: Evidence-directed Construction of Genes on Genomes.</title>
        <authorList>
            <person name="Gilbert D.G."/>
            <person name="Choi J.-H."/>
            <person name="Mockaitis K."/>
            <person name="Colbourne J."/>
            <person name="Pfrender M."/>
        </authorList>
    </citation>
    <scope>NUCLEOTIDE SEQUENCE [LARGE SCALE GENOMIC DNA]</scope>
    <source>
        <strain evidence="1 2">Xinb3</strain>
        <tissue evidence="1">Complete organism</tissue>
    </source>
</reference>